<evidence type="ECO:0000256" key="1">
    <source>
        <dbReference type="ARBA" id="ARBA00004141"/>
    </source>
</evidence>
<dbReference type="InterPro" id="IPR036259">
    <property type="entry name" value="MFS_trans_sf"/>
</dbReference>
<feature type="transmembrane region" description="Helical" evidence="6">
    <location>
        <begin position="424"/>
        <end position="449"/>
    </location>
</feature>
<feature type="transmembrane region" description="Helical" evidence="6">
    <location>
        <begin position="178"/>
        <end position="204"/>
    </location>
</feature>
<comment type="similarity">
    <text evidence="2">Belongs to the major facilitator superfamily.</text>
</comment>
<evidence type="ECO:0000256" key="5">
    <source>
        <dbReference type="ARBA" id="ARBA00023136"/>
    </source>
</evidence>
<reference evidence="8" key="1">
    <citation type="journal article" date="2019" name="Front. Microbiol.">
        <title>An Overview of Genes From Cyberlindnera americana, a Symbiont Yeast Isolated From the Gut of the Bark Beetle Dendroctonus rhizophagus (Curculionidae: Scolytinae), Involved in the Detoxification Process Using Genome and Transcriptome Data.</title>
        <authorList>
            <person name="Soto-Robles L.V."/>
            <person name="Torres-Banda V."/>
            <person name="Rivera-Orduna F.N."/>
            <person name="Curiel-Quesada E."/>
            <person name="Hidalgo-Lara M.E."/>
            <person name="Zuniga G."/>
        </authorList>
    </citation>
    <scope>NUCLEOTIDE SEQUENCE</scope>
    <source>
        <strain evidence="8">ChDrAdgY46</strain>
    </source>
</reference>
<feature type="transmembrane region" description="Helical" evidence="6">
    <location>
        <begin position="281"/>
        <end position="297"/>
    </location>
</feature>
<feature type="transmembrane region" description="Helical" evidence="6">
    <location>
        <begin position="352"/>
        <end position="374"/>
    </location>
</feature>
<evidence type="ECO:0000259" key="7">
    <source>
        <dbReference type="PROSITE" id="PS50850"/>
    </source>
</evidence>
<dbReference type="SUPFAM" id="SSF103473">
    <property type="entry name" value="MFS general substrate transporter"/>
    <property type="match status" value="1"/>
</dbReference>
<feature type="transmembrane region" description="Helical" evidence="6">
    <location>
        <begin position="55"/>
        <end position="77"/>
    </location>
</feature>
<feature type="transmembrane region" description="Helical" evidence="6">
    <location>
        <begin position="120"/>
        <end position="139"/>
    </location>
</feature>
<dbReference type="AlphaFoldDB" id="A0A5P8N8P5"/>
<accession>A0A5P8N8P5</accession>
<dbReference type="InterPro" id="IPR020846">
    <property type="entry name" value="MFS_dom"/>
</dbReference>
<dbReference type="GO" id="GO:0015174">
    <property type="term" value="F:basic amino acid transmembrane transporter activity"/>
    <property type="evidence" value="ECO:0007669"/>
    <property type="project" value="TreeGrafter"/>
</dbReference>
<protein>
    <submittedName>
        <fullName evidence="8">MFS transporter</fullName>
    </submittedName>
</protein>
<feature type="transmembrane region" description="Helical" evidence="6">
    <location>
        <begin position="386"/>
        <end position="412"/>
    </location>
</feature>
<dbReference type="Gene3D" id="1.20.1250.20">
    <property type="entry name" value="MFS general substrate transporter like domains"/>
    <property type="match status" value="1"/>
</dbReference>
<feature type="transmembrane region" description="Helical" evidence="6">
    <location>
        <begin position="318"/>
        <end position="340"/>
    </location>
</feature>
<organism evidence="8">
    <name type="scientific">Cyberlindnera americana</name>
    <dbReference type="NCBI Taxonomy" id="36016"/>
    <lineage>
        <taxon>Eukaryota</taxon>
        <taxon>Fungi</taxon>
        <taxon>Dikarya</taxon>
        <taxon>Ascomycota</taxon>
        <taxon>Saccharomycotina</taxon>
        <taxon>Saccharomycetes</taxon>
        <taxon>Phaffomycetales</taxon>
        <taxon>Phaffomycetaceae</taxon>
        <taxon>Cyberlindnera</taxon>
    </lineage>
</organism>
<feature type="transmembrane region" description="Helical" evidence="6">
    <location>
        <begin position="145"/>
        <end position="166"/>
    </location>
</feature>
<feature type="transmembrane region" description="Helical" evidence="6">
    <location>
        <begin position="249"/>
        <end position="269"/>
    </location>
</feature>
<name>A0A5P8N8P5_9ASCO</name>
<sequence length="565" mass="61742">MSIPLRTIKKPIEDEATLELNSPSSDSRDSFDIEVELGDSIPPPPFKITKEFAQILFVLWFGNFLTSLDGTIVSTTMSNIAADFGQSNMVTWIATSYLLTATAFQPLYGKTSDILGRKELLLVAQGLFCLGIFLSSLAVNVETLSIARAIAGMGGAGIFALSGIVISDVVPLAQRSLFMGYGTIVGSTSQMLGGPIGGLCIVTIGWRMMFLIQVPCLIICMLVLWFKVEIKVDHIPDGDDKYSKENLKRIDVGGIITLNLAVSSIIFLLSTNENTTTQYRVIFSILLVLSSVAYVFVEKYVAVEKIIDPEIMKGQIGILGFTNGISALALYMVLFTIPLYLQIVQGIDVTRIGFYTMFFVVSTALGSIHSGYVIRKYDKSEEQTMVAGVSSSFVFFIVQSVGFLILLLVVSYTAPQSPNMLWRMLLIIALVISGYGAGGYGVGIGIFVIGKAGKRGQASANTVVSLVKQLGNVLGVSISLASYTKSLYSQLRDYFAESGNSEFIEDLMKDSNFIRSSLPSEYVDKVLLIYRTSICQAFYIPLYLSVIGLVVMFLVSRRVKQDLWP</sequence>
<dbReference type="PANTHER" id="PTHR23501:SF47">
    <property type="entry name" value="VACUOLAR BASIC AMINO ACID TRANSPORTER 1"/>
    <property type="match status" value="1"/>
</dbReference>
<dbReference type="Pfam" id="PF07690">
    <property type="entry name" value="MFS_1"/>
    <property type="match status" value="1"/>
</dbReference>
<keyword evidence="4 6" id="KW-1133">Transmembrane helix</keyword>
<evidence type="ECO:0000256" key="3">
    <source>
        <dbReference type="ARBA" id="ARBA00022692"/>
    </source>
</evidence>
<gene>
    <name evidence="8" type="ORF">g3490</name>
</gene>
<evidence type="ECO:0000256" key="2">
    <source>
        <dbReference type="ARBA" id="ARBA00008335"/>
    </source>
</evidence>
<dbReference type="InterPro" id="IPR011701">
    <property type="entry name" value="MFS"/>
</dbReference>
<comment type="subcellular location">
    <subcellularLocation>
        <location evidence="1">Membrane</location>
        <topology evidence="1">Multi-pass membrane protein</topology>
    </subcellularLocation>
</comment>
<feature type="transmembrane region" description="Helical" evidence="6">
    <location>
        <begin position="537"/>
        <end position="555"/>
    </location>
</feature>
<keyword evidence="5 6" id="KW-0472">Membrane</keyword>
<evidence type="ECO:0000256" key="4">
    <source>
        <dbReference type="ARBA" id="ARBA00022989"/>
    </source>
</evidence>
<dbReference type="GO" id="GO:0000329">
    <property type="term" value="C:fungal-type vacuole membrane"/>
    <property type="evidence" value="ECO:0007669"/>
    <property type="project" value="TreeGrafter"/>
</dbReference>
<evidence type="ECO:0000313" key="8">
    <source>
        <dbReference type="EMBL" id="QFR37126.1"/>
    </source>
</evidence>
<evidence type="ECO:0000256" key="6">
    <source>
        <dbReference type="SAM" id="Phobius"/>
    </source>
</evidence>
<proteinExistence type="inferred from homology"/>
<feature type="transmembrane region" description="Helical" evidence="6">
    <location>
        <begin position="210"/>
        <end position="228"/>
    </location>
</feature>
<keyword evidence="3 6" id="KW-0812">Transmembrane</keyword>
<feature type="domain" description="Major facilitator superfamily (MFS) profile" evidence="7">
    <location>
        <begin position="55"/>
        <end position="560"/>
    </location>
</feature>
<dbReference type="EMBL" id="MK890621">
    <property type="protein sequence ID" value="QFR37126.1"/>
    <property type="molecule type" value="Genomic_DNA"/>
</dbReference>
<feature type="transmembrane region" description="Helical" evidence="6">
    <location>
        <begin position="89"/>
        <end position="108"/>
    </location>
</feature>
<dbReference type="PROSITE" id="PS50850">
    <property type="entry name" value="MFS"/>
    <property type="match status" value="1"/>
</dbReference>
<dbReference type="PANTHER" id="PTHR23501">
    <property type="entry name" value="MAJOR FACILITATOR SUPERFAMILY"/>
    <property type="match status" value="1"/>
</dbReference>